<feature type="transmembrane region" description="Helical" evidence="1">
    <location>
        <begin position="77"/>
        <end position="95"/>
    </location>
</feature>
<keyword evidence="1" id="KW-0812">Transmembrane</keyword>
<protein>
    <submittedName>
        <fullName evidence="2">Uncharacterized protein</fullName>
    </submittedName>
</protein>
<dbReference type="EMBL" id="SNZF01000044">
    <property type="protein sequence ID" value="TDR30436.1"/>
    <property type="molecule type" value="Genomic_DNA"/>
</dbReference>
<dbReference type="RefSeq" id="WP_009451514.1">
    <property type="nucleotide sequence ID" value="NZ_KK073896.1"/>
</dbReference>
<organism evidence="2 4">
    <name type="scientific">Aquamicrobium defluvii</name>
    <dbReference type="NCBI Taxonomy" id="69279"/>
    <lineage>
        <taxon>Bacteria</taxon>
        <taxon>Pseudomonadati</taxon>
        <taxon>Pseudomonadota</taxon>
        <taxon>Alphaproteobacteria</taxon>
        <taxon>Hyphomicrobiales</taxon>
        <taxon>Phyllobacteriaceae</taxon>
        <taxon>Aquamicrobium</taxon>
    </lineage>
</organism>
<accession>A0A011UCL3</accession>
<dbReference type="OrthoDB" id="7778592at2"/>
<evidence type="ECO:0000313" key="4">
    <source>
        <dbReference type="Proteomes" id="UP000019849"/>
    </source>
</evidence>
<dbReference type="Proteomes" id="UP000294958">
    <property type="component" value="Unassembled WGS sequence"/>
</dbReference>
<reference evidence="2 4" key="1">
    <citation type="submission" date="2014-02" db="EMBL/GenBank/DDBJ databases">
        <title>Aquamicrobium defluvii Genome sequencing.</title>
        <authorList>
            <person name="Wang X."/>
        </authorList>
    </citation>
    <scope>NUCLEOTIDE SEQUENCE [LARGE SCALE GENOMIC DNA]</scope>
    <source>
        <strain evidence="2 4">W13Z1</strain>
    </source>
</reference>
<dbReference type="eggNOG" id="ENOG5032VN5">
    <property type="taxonomic scope" value="Bacteria"/>
</dbReference>
<evidence type="ECO:0000313" key="5">
    <source>
        <dbReference type="Proteomes" id="UP000294958"/>
    </source>
</evidence>
<comment type="caution">
    <text evidence="2">The sequence shown here is derived from an EMBL/GenBank/DDBJ whole genome shotgun (WGS) entry which is preliminary data.</text>
</comment>
<keyword evidence="5" id="KW-1185">Reference proteome</keyword>
<dbReference type="AlphaFoldDB" id="A0A011UCL3"/>
<gene>
    <name evidence="2" type="ORF">BG36_11885</name>
    <name evidence="3" type="ORF">DES43_14420</name>
</gene>
<dbReference type="Proteomes" id="UP000019849">
    <property type="component" value="Unassembled WGS sequence"/>
</dbReference>
<evidence type="ECO:0000313" key="2">
    <source>
        <dbReference type="EMBL" id="EXL03683.1"/>
    </source>
</evidence>
<dbReference type="STRING" id="69279.BG36_11885"/>
<keyword evidence="1" id="KW-1133">Transmembrane helix</keyword>
<feature type="transmembrane region" description="Helical" evidence="1">
    <location>
        <begin position="107"/>
        <end position="128"/>
    </location>
</feature>
<reference evidence="3 5" key="2">
    <citation type="submission" date="2019-03" db="EMBL/GenBank/DDBJ databases">
        <title>Genomic Encyclopedia of Type Strains, Phase IV (KMG-IV): sequencing the most valuable type-strain genomes for metagenomic binning, comparative biology and taxonomic classification.</title>
        <authorList>
            <person name="Goeker M."/>
        </authorList>
    </citation>
    <scope>NUCLEOTIDE SEQUENCE [LARGE SCALE GENOMIC DNA]</scope>
    <source>
        <strain evidence="3 5">DSM 11603</strain>
    </source>
</reference>
<dbReference type="EMBL" id="JENY01000024">
    <property type="protein sequence ID" value="EXL03683.1"/>
    <property type="molecule type" value="Genomic_DNA"/>
</dbReference>
<evidence type="ECO:0000256" key="1">
    <source>
        <dbReference type="SAM" id="Phobius"/>
    </source>
</evidence>
<keyword evidence="1" id="KW-0472">Membrane</keyword>
<evidence type="ECO:0000313" key="3">
    <source>
        <dbReference type="EMBL" id="TDR30436.1"/>
    </source>
</evidence>
<feature type="transmembrane region" description="Helical" evidence="1">
    <location>
        <begin position="45"/>
        <end position="70"/>
    </location>
</feature>
<dbReference type="PATRIC" id="fig|69279.3.peg.3467"/>
<name>A0A011UCL3_9HYPH</name>
<dbReference type="HOGENOM" id="CLU_108488_2_0_5"/>
<proteinExistence type="predicted"/>
<sequence>MTLILLAISLTIMLCIIAYNLAIYALPVMVAISAAQYAWAGGAGIFMSGFAGAGAALLSIALVIGILGFAKSPTLRVIALAMFAIPAAIAGYALMHGVTKNAIDSTVVLNLLGGAGGLFIGIAAMVNLNALGVSVFSR</sequence>